<organism evidence="2 3">
    <name type="scientific">Algimonas arctica</name>
    <dbReference type="NCBI Taxonomy" id="1479486"/>
    <lineage>
        <taxon>Bacteria</taxon>
        <taxon>Pseudomonadati</taxon>
        <taxon>Pseudomonadota</taxon>
        <taxon>Alphaproteobacteria</taxon>
        <taxon>Maricaulales</taxon>
        <taxon>Robiginitomaculaceae</taxon>
        <taxon>Algimonas</taxon>
    </lineage>
</organism>
<dbReference type="SUPFAM" id="SSF46565">
    <property type="entry name" value="Chaperone J-domain"/>
    <property type="match status" value="1"/>
</dbReference>
<protein>
    <recommendedName>
        <fullName evidence="1">J domain-containing protein</fullName>
    </recommendedName>
</protein>
<dbReference type="InterPro" id="IPR001623">
    <property type="entry name" value="DnaJ_domain"/>
</dbReference>
<accession>A0A8J3CS59</accession>
<evidence type="ECO:0000313" key="2">
    <source>
        <dbReference type="EMBL" id="GHA93379.1"/>
    </source>
</evidence>
<sequence>MTKKDGPFMTRQKALLILGCPMNAREADIRSAWRKKAKFFHPDSPYSNIGAFMQAKNAFETLIPPAPQSVRVRAGGRRF</sequence>
<dbReference type="Gene3D" id="1.10.287.110">
    <property type="entry name" value="DnaJ domain"/>
    <property type="match status" value="1"/>
</dbReference>
<dbReference type="InterPro" id="IPR036869">
    <property type="entry name" value="J_dom_sf"/>
</dbReference>
<dbReference type="Pfam" id="PF00226">
    <property type="entry name" value="DnaJ"/>
    <property type="match status" value="1"/>
</dbReference>
<dbReference type="EMBL" id="BMZH01000005">
    <property type="protein sequence ID" value="GHA93379.1"/>
    <property type="molecule type" value="Genomic_DNA"/>
</dbReference>
<proteinExistence type="predicted"/>
<dbReference type="PROSITE" id="PS50076">
    <property type="entry name" value="DNAJ_2"/>
    <property type="match status" value="1"/>
</dbReference>
<dbReference type="Proteomes" id="UP000634004">
    <property type="component" value="Unassembled WGS sequence"/>
</dbReference>
<evidence type="ECO:0000259" key="1">
    <source>
        <dbReference type="PROSITE" id="PS50076"/>
    </source>
</evidence>
<comment type="caution">
    <text evidence="2">The sequence shown here is derived from an EMBL/GenBank/DDBJ whole genome shotgun (WGS) entry which is preliminary data.</text>
</comment>
<keyword evidence="3" id="KW-1185">Reference proteome</keyword>
<dbReference type="AlphaFoldDB" id="A0A8J3CS59"/>
<name>A0A8J3CS59_9PROT</name>
<reference evidence="2" key="1">
    <citation type="journal article" date="2014" name="Int. J. Syst. Evol. Microbiol.">
        <title>Complete genome sequence of Corynebacterium casei LMG S-19264T (=DSM 44701T), isolated from a smear-ripened cheese.</title>
        <authorList>
            <consortium name="US DOE Joint Genome Institute (JGI-PGF)"/>
            <person name="Walter F."/>
            <person name="Albersmeier A."/>
            <person name="Kalinowski J."/>
            <person name="Ruckert C."/>
        </authorList>
    </citation>
    <scope>NUCLEOTIDE SEQUENCE</scope>
    <source>
        <strain evidence="2">KCTC 32513</strain>
    </source>
</reference>
<gene>
    <name evidence="2" type="ORF">GCM10009069_15550</name>
</gene>
<reference evidence="2" key="2">
    <citation type="submission" date="2020-09" db="EMBL/GenBank/DDBJ databases">
        <authorList>
            <person name="Sun Q."/>
            <person name="Kim S."/>
        </authorList>
    </citation>
    <scope>NUCLEOTIDE SEQUENCE</scope>
    <source>
        <strain evidence="2">KCTC 32513</strain>
    </source>
</reference>
<dbReference type="CDD" id="cd06257">
    <property type="entry name" value="DnaJ"/>
    <property type="match status" value="1"/>
</dbReference>
<feature type="domain" description="J" evidence="1">
    <location>
        <begin position="13"/>
        <end position="79"/>
    </location>
</feature>
<evidence type="ECO:0000313" key="3">
    <source>
        <dbReference type="Proteomes" id="UP000634004"/>
    </source>
</evidence>